<feature type="transmembrane region" description="Helical" evidence="8">
    <location>
        <begin position="41"/>
        <end position="62"/>
    </location>
</feature>
<dbReference type="AlphaFoldDB" id="A0A0P0RD06"/>
<reference evidence="9 10" key="1">
    <citation type="journal article" date="2014" name="Genome Announc.">
        <title>Draft Genome Sequence of the Haloacid-Degrading Burkholderia caribensis Strain MBA4.</title>
        <authorList>
            <person name="Pan Y."/>
            <person name="Kong K.F."/>
            <person name="Tsang J.S."/>
        </authorList>
    </citation>
    <scope>NUCLEOTIDE SEQUENCE [LARGE SCALE GENOMIC DNA]</scope>
    <source>
        <strain evidence="9 10">MBA4</strain>
    </source>
</reference>
<dbReference type="InterPro" id="IPR001248">
    <property type="entry name" value="Pur-cyt_permease"/>
</dbReference>
<dbReference type="Gene3D" id="1.10.4160.10">
    <property type="entry name" value="Hydantoin permease"/>
    <property type="match status" value="1"/>
</dbReference>
<sequence length="491" mass="53155">MSTHESSHTRHTVDADKAWSIEQHAIDPIPRKDRHGTPAELFKMWIGANTNYVVVVTGALALSQGLSLWQALLAILVGNAFGCFVLGLTTIMGPKTGTSGIMTSRSSFGQLGSFLPKAVSLVSALSWFSINSVVATQALESLLKMGGFHSHGVVWVSLAIILAAEIVLAIFGHATIIAAEKWIAVVLAVLFAGLAAFVLPHTSLAIASQVNHGGGSFSTWLIAMGIVFSYPIGWANFASDYSRYFPAETSWKKIVLAAGGGQFVALVFCEVIGVLFATALGGSLGDDPVSQLSRFLPTWFIVPLLFAIILGGIAANVPNGYTAGLGLLALRIPINRVTSLAIIALFTLTFRIVTVFYGQFFDMYQVFLNYMVFWTAPWAAIVVVDYFMRGGRYRTDDWMKWGSGAYWYTGGIFWPGIMAWALGIVASIVFSNSPTYVSPLMRDYLGWGDLSFEFSLLTGGIAYFLLARRHPLFHTSSSGDRLQGDVHSSSI</sequence>
<dbReference type="PANTHER" id="PTHR31806:SF1">
    <property type="entry name" value="PURINE-CYTOSINE PERMEASE FCY2-RELATED"/>
    <property type="match status" value="1"/>
</dbReference>
<keyword evidence="4 8" id="KW-0812">Transmembrane</keyword>
<evidence type="ECO:0000256" key="5">
    <source>
        <dbReference type="ARBA" id="ARBA00022989"/>
    </source>
</evidence>
<keyword evidence="3 7" id="KW-0813">Transport</keyword>
<evidence type="ECO:0000256" key="8">
    <source>
        <dbReference type="SAM" id="Phobius"/>
    </source>
</evidence>
<dbReference type="GO" id="GO:0005886">
    <property type="term" value="C:plasma membrane"/>
    <property type="evidence" value="ECO:0007669"/>
    <property type="project" value="TreeGrafter"/>
</dbReference>
<feature type="transmembrane region" description="Helical" evidence="8">
    <location>
        <begin position="68"/>
        <end position="93"/>
    </location>
</feature>
<evidence type="ECO:0000313" key="10">
    <source>
        <dbReference type="Proteomes" id="UP000019146"/>
    </source>
</evidence>
<feature type="transmembrane region" description="Helical" evidence="8">
    <location>
        <begin position="296"/>
        <end position="317"/>
    </location>
</feature>
<keyword evidence="5 8" id="KW-1133">Transmembrane helix</keyword>
<feature type="transmembrane region" description="Helical" evidence="8">
    <location>
        <begin position="337"/>
        <end position="357"/>
    </location>
</feature>
<comment type="subcellular location">
    <subcellularLocation>
        <location evidence="1">Membrane</location>
        <topology evidence="1">Multi-pass membrane protein</topology>
    </subcellularLocation>
</comment>
<feature type="transmembrane region" description="Helical" evidence="8">
    <location>
        <begin position="363"/>
        <end position="384"/>
    </location>
</feature>
<protein>
    <submittedName>
        <fullName evidence="9">Cytosine/purine/uracil/thiamine/allantoin permease family protein</fullName>
    </submittedName>
</protein>
<dbReference type="Proteomes" id="UP000019146">
    <property type="component" value="Chromosome 2"/>
</dbReference>
<feature type="transmembrane region" description="Helical" evidence="8">
    <location>
        <begin position="405"/>
        <end position="430"/>
    </location>
</feature>
<feature type="transmembrane region" description="Helical" evidence="8">
    <location>
        <begin position="450"/>
        <end position="467"/>
    </location>
</feature>
<evidence type="ECO:0000256" key="7">
    <source>
        <dbReference type="PIRNR" id="PIRNR002744"/>
    </source>
</evidence>
<organism evidence="9 10">
    <name type="scientific">Paraburkholderia caribensis MBA4</name>
    <dbReference type="NCBI Taxonomy" id="1323664"/>
    <lineage>
        <taxon>Bacteria</taxon>
        <taxon>Pseudomonadati</taxon>
        <taxon>Pseudomonadota</taxon>
        <taxon>Betaproteobacteria</taxon>
        <taxon>Burkholderiales</taxon>
        <taxon>Burkholderiaceae</taxon>
        <taxon>Paraburkholderia</taxon>
    </lineage>
</organism>
<accession>A0A0P0RD06</accession>
<evidence type="ECO:0000256" key="4">
    <source>
        <dbReference type="ARBA" id="ARBA00022692"/>
    </source>
</evidence>
<feature type="transmembrane region" description="Helical" evidence="8">
    <location>
        <begin position="254"/>
        <end position="276"/>
    </location>
</feature>
<feature type="transmembrane region" description="Helical" evidence="8">
    <location>
        <begin position="154"/>
        <end position="175"/>
    </location>
</feature>
<comment type="similarity">
    <text evidence="2 7">Belongs to the purine-cytosine permease (2.A.39) family.</text>
</comment>
<dbReference type="PIRSF" id="PIRSF002744">
    <property type="entry name" value="Pur-cyt_permease"/>
    <property type="match status" value="1"/>
</dbReference>
<feature type="transmembrane region" description="Helical" evidence="8">
    <location>
        <begin position="114"/>
        <end position="134"/>
    </location>
</feature>
<dbReference type="PANTHER" id="PTHR31806">
    <property type="entry name" value="PURINE-CYTOSINE PERMEASE FCY2-RELATED"/>
    <property type="match status" value="1"/>
</dbReference>
<evidence type="ECO:0000313" key="9">
    <source>
        <dbReference type="EMBL" id="ALL66172.1"/>
    </source>
</evidence>
<dbReference type="InterPro" id="IPR026030">
    <property type="entry name" value="Pur-cyt_permease_Fcy2/21/22"/>
</dbReference>
<dbReference type="KEGG" id="bcai:K788_0002693"/>
<name>A0A0P0RD06_9BURK</name>
<feature type="transmembrane region" description="Helical" evidence="8">
    <location>
        <begin position="220"/>
        <end position="242"/>
    </location>
</feature>
<dbReference type="GO" id="GO:0022857">
    <property type="term" value="F:transmembrane transporter activity"/>
    <property type="evidence" value="ECO:0007669"/>
    <property type="project" value="InterPro"/>
</dbReference>
<proteinExistence type="inferred from homology"/>
<feature type="transmembrane region" description="Helical" evidence="8">
    <location>
        <begin position="182"/>
        <end position="200"/>
    </location>
</feature>
<evidence type="ECO:0000256" key="1">
    <source>
        <dbReference type="ARBA" id="ARBA00004141"/>
    </source>
</evidence>
<dbReference type="GeneID" id="69970165"/>
<evidence type="ECO:0000256" key="2">
    <source>
        <dbReference type="ARBA" id="ARBA00008974"/>
    </source>
</evidence>
<dbReference type="RefSeq" id="WP_035989129.1">
    <property type="nucleotide sequence ID" value="NZ_CP012747.1"/>
</dbReference>
<evidence type="ECO:0000256" key="3">
    <source>
        <dbReference type="ARBA" id="ARBA00022448"/>
    </source>
</evidence>
<dbReference type="EMBL" id="CP012747">
    <property type="protein sequence ID" value="ALL66172.1"/>
    <property type="molecule type" value="Genomic_DNA"/>
</dbReference>
<evidence type="ECO:0000256" key="6">
    <source>
        <dbReference type="ARBA" id="ARBA00023136"/>
    </source>
</evidence>
<gene>
    <name evidence="9" type="ORF">K788_0002693</name>
</gene>
<keyword evidence="6 7" id="KW-0472">Membrane</keyword>
<dbReference type="Pfam" id="PF02133">
    <property type="entry name" value="Transp_cyt_pur"/>
    <property type="match status" value="1"/>
</dbReference>